<proteinExistence type="predicted"/>
<dbReference type="EMBL" id="UINC01001407">
    <property type="protein sequence ID" value="SUZ79954.1"/>
    <property type="molecule type" value="Genomic_DNA"/>
</dbReference>
<protein>
    <submittedName>
        <fullName evidence="1">Uncharacterized protein</fullName>
    </submittedName>
</protein>
<accession>A0A381QLY4</accession>
<sequence>MKTKWKPTRHYIVVNYTDSQKELIQKEFNTSPYNFSEPLKGCTEGLFIRDTCDYKDIVKRIDGCFNYELLETYIGVHVIFLKGEKMEDMNLKILTDIIHEADTSKTEIAKDKWRLQLCKMIGEMNTQIEKQNKDIQMLKTILLTAAERMEYVETFLDSMFGEDKDKEKTLH</sequence>
<dbReference type="AlphaFoldDB" id="A0A381QLY4"/>
<gene>
    <name evidence="1" type="ORF">METZ01_LOCUS32808</name>
</gene>
<name>A0A381QLY4_9ZZZZ</name>
<evidence type="ECO:0000313" key="1">
    <source>
        <dbReference type="EMBL" id="SUZ79954.1"/>
    </source>
</evidence>
<organism evidence="1">
    <name type="scientific">marine metagenome</name>
    <dbReference type="NCBI Taxonomy" id="408172"/>
    <lineage>
        <taxon>unclassified sequences</taxon>
        <taxon>metagenomes</taxon>
        <taxon>ecological metagenomes</taxon>
    </lineage>
</organism>
<reference evidence="1" key="1">
    <citation type="submission" date="2018-05" db="EMBL/GenBank/DDBJ databases">
        <authorList>
            <person name="Lanie J.A."/>
            <person name="Ng W.-L."/>
            <person name="Kazmierczak K.M."/>
            <person name="Andrzejewski T.M."/>
            <person name="Davidsen T.M."/>
            <person name="Wayne K.J."/>
            <person name="Tettelin H."/>
            <person name="Glass J.I."/>
            <person name="Rusch D."/>
            <person name="Podicherti R."/>
            <person name="Tsui H.-C.T."/>
            <person name="Winkler M.E."/>
        </authorList>
    </citation>
    <scope>NUCLEOTIDE SEQUENCE</scope>
</reference>